<proteinExistence type="predicted"/>
<dbReference type="PROSITE" id="PS50977">
    <property type="entry name" value="HTH_TETR_2"/>
    <property type="match status" value="1"/>
</dbReference>
<protein>
    <submittedName>
        <fullName evidence="9">TetR/AcrR family transcriptional regulator</fullName>
    </submittedName>
</protein>
<evidence type="ECO:0000313" key="9">
    <source>
        <dbReference type="EMBL" id="PNQ98778.1"/>
    </source>
</evidence>
<evidence type="ECO:0000256" key="1">
    <source>
        <dbReference type="ARBA" id="ARBA00023015"/>
    </source>
</evidence>
<dbReference type="Gene3D" id="1.10.357.10">
    <property type="entry name" value="Tetracycline Repressor, domain 2"/>
    <property type="match status" value="1"/>
</dbReference>
<feature type="domain" description="HTH tetR-type" evidence="5">
    <location>
        <begin position="9"/>
        <end position="69"/>
    </location>
</feature>
<keyword evidence="15" id="KW-1185">Reference proteome</keyword>
<dbReference type="Proteomes" id="UP000325333">
    <property type="component" value="Unassembled WGS sequence"/>
</dbReference>
<evidence type="ECO:0000256" key="3">
    <source>
        <dbReference type="ARBA" id="ARBA00023163"/>
    </source>
</evidence>
<geneLocation type="plasmid" evidence="10 13">
    <name>p2</name>
</geneLocation>
<dbReference type="InterPro" id="IPR050109">
    <property type="entry name" value="HTH-type_TetR-like_transc_reg"/>
</dbReference>
<dbReference type="PANTHER" id="PTHR30055:SF234">
    <property type="entry name" value="HTH-TYPE TRANSCRIPTIONAL REGULATOR BETI"/>
    <property type="match status" value="1"/>
</dbReference>
<dbReference type="InterPro" id="IPR001647">
    <property type="entry name" value="HTH_TetR"/>
</dbReference>
<dbReference type="Pfam" id="PF21303">
    <property type="entry name" value="TetR_C_39"/>
    <property type="match status" value="1"/>
</dbReference>
<evidence type="ECO:0000313" key="13">
    <source>
        <dbReference type="Proteomes" id="UP000298595"/>
    </source>
</evidence>
<evidence type="ECO:0000313" key="7">
    <source>
        <dbReference type="EMBL" id="KAA1054171.1"/>
    </source>
</evidence>
<dbReference type="InterPro" id="IPR009057">
    <property type="entry name" value="Homeodomain-like_sf"/>
</dbReference>
<evidence type="ECO:0000256" key="4">
    <source>
        <dbReference type="PROSITE-ProRule" id="PRU00335"/>
    </source>
</evidence>
<dbReference type="KEGG" id="aare:D3093_24395"/>
<evidence type="ECO:0000256" key="2">
    <source>
        <dbReference type="ARBA" id="ARBA00023125"/>
    </source>
</evidence>
<dbReference type="OrthoDB" id="9803547at2"/>
<evidence type="ECO:0000313" key="12">
    <source>
        <dbReference type="Proteomes" id="UP000236268"/>
    </source>
</evidence>
<dbReference type="Proteomes" id="UP000027186">
    <property type="component" value="Plasmid AbAZ39_p2"/>
</dbReference>
<reference evidence="6 11" key="1">
    <citation type="journal article" date="2014" name="Genome Announc.">
        <title>Complete Genome Sequence of the Model Rhizosphere Strain Azospirillum brasilense Az39, Successfully Applied in Agriculture.</title>
        <authorList>
            <person name="Rivera D."/>
            <person name="Revale S."/>
            <person name="Molina R."/>
            <person name="Gualpa J."/>
            <person name="Puente M."/>
            <person name="Maroniche G."/>
            <person name="Paris G."/>
            <person name="Baker D."/>
            <person name="Clavijo B."/>
            <person name="McLay K."/>
            <person name="Spaepen S."/>
            <person name="Perticari A."/>
            <person name="Vazquez M."/>
            <person name="Wisniewski-Dye F."/>
            <person name="Watkins C."/>
            <person name="Martinez-Abarca F."/>
            <person name="Vanderleyden J."/>
            <person name="Cassan F."/>
        </authorList>
    </citation>
    <scope>NUCLEOTIDE SEQUENCE [LARGE SCALE GENOMIC DNA]</scope>
    <source>
        <strain evidence="6 11">Az39</strain>
        <plasmid evidence="6">AbAZ39_p2</plasmid>
    </source>
</reference>
<sequence length="223" mass="23466">MPRTSKPADVRSAEILNAAAGLFRQHGVGAVSIDQIAREAGIAKGTFYLHFQSMRDLLARMAEATVTAMAENVERVIATSESSPYETLVLALAALKAVEADHAPLAQALDHPDNVDLQERANIALVLKVGPLLASVIERGCKTGDFAVEDPLSTIQFILAGQAFLLGNPRFGWSQDEHGVRLMATLRLTERALGARPGSLVSAFLAVLAGAAPGSAEAGSLQS</sequence>
<keyword evidence="9" id="KW-0614">Plasmid</keyword>
<evidence type="ECO:0000313" key="14">
    <source>
        <dbReference type="Proteomes" id="UP000325333"/>
    </source>
</evidence>
<reference evidence="8 15" key="5">
    <citation type="submission" date="2024-11" db="EMBL/GenBank/DDBJ databases">
        <title>Draft genome sequences of two bacteria associated to sugarcane roots in Colombia.</title>
        <authorList>
            <person name="Pardo-Diaz S."/>
            <person name="Masmela-Mendoza J."/>
            <person name="Delgadillo-Duran P."/>
            <person name="Bautista E.J."/>
            <person name="Rojas-Tapias D.F."/>
        </authorList>
    </citation>
    <scope>NUCLEOTIDE SEQUENCE [LARGE SCALE GENOMIC DNA]</scope>
    <source>
        <strain evidence="8 15">Ap18</strain>
    </source>
</reference>
<dbReference type="KEGG" id="abq:ABAZ39_26030"/>
<organism evidence="9 12">
    <name type="scientific">Azospirillum argentinense</name>
    <dbReference type="NCBI Taxonomy" id="2970906"/>
    <lineage>
        <taxon>Bacteria</taxon>
        <taxon>Pseudomonadati</taxon>
        <taxon>Pseudomonadota</taxon>
        <taxon>Alphaproteobacteria</taxon>
        <taxon>Rhodospirillales</taxon>
        <taxon>Azospirillaceae</taxon>
        <taxon>Azospirillum</taxon>
    </lineage>
</organism>
<reference evidence="9 12" key="2">
    <citation type="submission" date="2018-01" db="EMBL/GenBank/DDBJ databases">
        <title>Whole genome sequence of Azospirillum brasilense REC3 isolated from strawberry roots.</title>
        <authorList>
            <person name="Fontana C.A."/>
            <person name="Salazar S.M."/>
            <person name="Bassi D."/>
            <person name="Puglisi E."/>
            <person name="Lovaisa N.C."/>
            <person name="Toffoli L.M."/>
            <person name="Pedraza R."/>
            <person name="Cocconcelli P.S."/>
        </authorList>
    </citation>
    <scope>NUCLEOTIDE SEQUENCE [LARGE SCALE GENOMIC DNA]</scope>
    <source>
        <strain evidence="9 12">REC3</strain>
        <plasmid evidence="9">p7unnamed</plasmid>
    </source>
</reference>
<gene>
    <name evidence="6" type="ORF">ABAZ39_26030</name>
    <name evidence="8" type="ORF">ACJ41P_16905</name>
    <name evidence="9" type="ORF">C1S70_11535</name>
    <name evidence="10" type="ORF">D3093_24395</name>
    <name evidence="7" type="ORF">FH063_002073</name>
</gene>
<name>A0A2K1G1V7_9PROT</name>
<geneLocation type="plasmid" evidence="9">
    <name>p7unnamed</name>
</geneLocation>
<accession>A0A2K1G1V7</accession>
<reference evidence="7 14" key="4">
    <citation type="submission" date="2019-07" db="EMBL/GenBank/DDBJ databases">
        <title>Genome sequencing of the stress-tolerant strain Azospirillum brasilense Az19.</title>
        <authorList>
            <person name="Maroniche G.A."/>
            <person name="Garcia J.E."/>
            <person name="Pagnussat L."/>
            <person name="Amenta M."/>
            <person name="Creus C.M."/>
        </authorList>
    </citation>
    <scope>NUCLEOTIDE SEQUENCE [LARGE SCALE GENOMIC DNA]</scope>
    <source>
        <strain evidence="7 14">Az19</strain>
    </source>
</reference>
<feature type="DNA-binding region" description="H-T-H motif" evidence="4">
    <location>
        <begin position="32"/>
        <end position="51"/>
    </location>
</feature>
<dbReference type="RefSeq" id="WP_051658532.1">
    <property type="nucleotide sequence ID" value="NZ_CP007795.1"/>
</dbReference>
<evidence type="ECO:0000313" key="6">
    <source>
        <dbReference type="EMBL" id="AIB15355.1"/>
    </source>
</evidence>
<dbReference type="EMBL" id="JBJLSN010000023">
    <property type="protein sequence ID" value="MFL7902817.1"/>
    <property type="molecule type" value="Genomic_DNA"/>
</dbReference>
<keyword evidence="1" id="KW-0805">Transcription regulation</keyword>
<reference evidence="10 13" key="3">
    <citation type="submission" date="2018-09" db="EMBL/GenBank/DDBJ databases">
        <title>Whole genome based analysis of evolution and adaptive divergence in Indian and Brazilian strains of Azospirillum brasilense.</title>
        <authorList>
            <person name="Singh C."/>
            <person name="Tripathi A.K."/>
        </authorList>
    </citation>
    <scope>NUCLEOTIDE SEQUENCE [LARGE SCALE GENOMIC DNA]</scope>
    <source>
        <strain evidence="10 13">MTCC4035</strain>
        <plasmid evidence="10 13">p2</plasmid>
    </source>
</reference>
<dbReference type="EMBL" id="VEWN01000011">
    <property type="protein sequence ID" value="KAA1054171.1"/>
    <property type="molecule type" value="Genomic_DNA"/>
</dbReference>
<dbReference type="EMBL" id="CP007795">
    <property type="protein sequence ID" value="AIB15355.1"/>
    <property type="molecule type" value="Genomic_DNA"/>
</dbReference>
<accession>A0A060DRM1</accession>
<dbReference type="Proteomes" id="UP000298595">
    <property type="component" value="Plasmid p2"/>
</dbReference>
<evidence type="ECO:0000313" key="15">
    <source>
        <dbReference type="Proteomes" id="UP001628281"/>
    </source>
</evidence>
<keyword evidence="2 4" id="KW-0238">DNA-binding</keyword>
<dbReference type="InterPro" id="IPR049149">
    <property type="entry name" value="TetR/AcrR_C"/>
</dbReference>
<dbReference type="SUPFAM" id="SSF46689">
    <property type="entry name" value="Homeodomain-like"/>
    <property type="match status" value="1"/>
</dbReference>
<dbReference type="PANTHER" id="PTHR30055">
    <property type="entry name" value="HTH-TYPE TRANSCRIPTIONAL REGULATOR RUTR"/>
    <property type="match status" value="1"/>
</dbReference>
<evidence type="ECO:0000313" key="8">
    <source>
        <dbReference type="EMBL" id="MFL7902817.1"/>
    </source>
</evidence>
<keyword evidence="3" id="KW-0804">Transcription</keyword>
<evidence type="ECO:0000313" key="11">
    <source>
        <dbReference type="Proteomes" id="UP000027186"/>
    </source>
</evidence>
<evidence type="ECO:0000313" key="10">
    <source>
        <dbReference type="EMBL" id="QCN98389.1"/>
    </source>
</evidence>
<dbReference type="GO" id="GO:0000976">
    <property type="term" value="F:transcription cis-regulatory region binding"/>
    <property type="evidence" value="ECO:0007669"/>
    <property type="project" value="TreeGrafter"/>
</dbReference>
<dbReference type="GO" id="GO:0003700">
    <property type="term" value="F:DNA-binding transcription factor activity"/>
    <property type="evidence" value="ECO:0007669"/>
    <property type="project" value="TreeGrafter"/>
</dbReference>
<dbReference type="EMBL" id="POWG01000010">
    <property type="protein sequence ID" value="PNQ98778.1"/>
    <property type="molecule type" value="Genomic_DNA"/>
</dbReference>
<dbReference type="Proteomes" id="UP000236268">
    <property type="component" value="Unassembled WGS sequence"/>
</dbReference>
<dbReference type="InterPro" id="IPR023772">
    <property type="entry name" value="DNA-bd_HTH_TetR-type_CS"/>
</dbReference>
<dbReference type="AlphaFoldDB" id="A0A2K1G1V7"/>
<dbReference type="Pfam" id="PF00440">
    <property type="entry name" value="TetR_N"/>
    <property type="match status" value="1"/>
</dbReference>
<dbReference type="EMBL" id="CP032323">
    <property type="protein sequence ID" value="QCN98389.1"/>
    <property type="molecule type" value="Genomic_DNA"/>
</dbReference>
<geneLocation type="plasmid" evidence="6 11">
    <name>AbAZ39_p2</name>
</geneLocation>
<dbReference type="PRINTS" id="PR00455">
    <property type="entry name" value="HTHTETR"/>
</dbReference>
<dbReference type="Proteomes" id="UP001628281">
    <property type="component" value="Unassembled WGS sequence"/>
</dbReference>
<dbReference type="PROSITE" id="PS01081">
    <property type="entry name" value="HTH_TETR_1"/>
    <property type="match status" value="1"/>
</dbReference>
<evidence type="ECO:0000259" key="5">
    <source>
        <dbReference type="PROSITE" id="PS50977"/>
    </source>
</evidence>